<dbReference type="RefSeq" id="WP_183628130.1">
    <property type="nucleotide sequence ID" value="NZ_JACIDX010000019.1"/>
</dbReference>
<dbReference type="EMBL" id="JACIDX010000019">
    <property type="protein sequence ID" value="MBB3957108.1"/>
    <property type="molecule type" value="Genomic_DNA"/>
</dbReference>
<gene>
    <name evidence="1" type="ORF">GGR38_004082</name>
</gene>
<dbReference type="AlphaFoldDB" id="A0A7W6CIC8"/>
<comment type="caution">
    <text evidence="1">The sequence shown here is derived from an EMBL/GenBank/DDBJ whole genome shotgun (WGS) entry which is preliminary data.</text>
</comment>
<evidence type="ECO:0000313" key="2">
    <source>
        <dbReference type="Proteomes" id="UP000548867"/>
    </source>
</evidence>
<protein>
    <submittedName>
        <fullName evidence="1">Uncharacterized protein</fullName>
    </submittedName>
</protein>
<evidence type="ECO:0000313" key="1">
    <source>
        <dbReference type="EMBL" id="MBB3957108.1"/>
    </source>
</evidence>
<accession>A0A7W6CIC8</accession>
<keyword evidence="2" id="KW-1185">Reference proteome</keyword>
<proteinExistence type="predicted"/>
<reference evidence="1 2" key="1">
    <citation type="submission" date="2020-08" db="EMBL/GenBank/DDBJ databases">
        <title>Genomic Encyclopedia of Type Strains, Phase IV (KMG-IV): sequencing the most valuable type-strain genomes for metagenomic binning, comparative biology and taxonomic classification.</title>
        <authorList>
            <person name="Goeker M."/>
        </authorList>
    </citation>
    <scope>NUCLEOTIDE SEQUENCE [LARGE SCALE GENOMIC DNA]</scope>
    <source>
        <strain evidence="1 2">DSM 27057</strain>
    </source>
</reference>
<sequence length="137" mass="15266">MRATKSRAYKLQLSEEGIQLFLRCHCRLCRLAGDLLPYGMTLLVAVALLHECDAEVQADEVLDPELERYGGRIIRYVGTTSALSGLVGAIGGNIEQTGRIYPIPPVWKLFLAALVHMESARPERLAGCWRERLDLTV</sequence>
<name>A0A7W6CIC8_9SPHN</name>
<dbReference type="Proteomes" id="UP000548867">
    <property type="component" value="Unassembled WGS sequence"/>
</dbReference>
<organism evidence="1 2">
    <name type="scientific">Novosphingobium sediminicola</name>
    <dbReference type="NCBI Taxonomy" id="563162"/>
    <lineage>
        <taxon>Bacteria</taxon>
        <taxon>Pseudomonadati</taxon>
        <taxon>Pseudomonadota</taxon>
        <taxon>Alphaproteobacteria</taxon>
        <taxon>Sphingomonadales</taxon>
        <taxon>Sphingomonadaceae</taxon>
        <taxon>Novosphingobium</taxon>
    </lineage>
</organism>